<keyword evidence="1" id="KW-0732">Signal</keyword>
<sequence length="80" mass="8186">MTTRPTRRGFLAAAAALGGAAAVPVICSSPAHAVAGRGELPVVNRPDHPAAVYASGDRRSAHAEPLNASVDCEMHGRSTR</sequence>
<evidence type="ECO:0000313" key="3">
    <source>
        <dbReference type="Proteomes" id="UP001183414"/>
    </source>
</evidence>
<protein>
    <submittedName>
        <fullName evidence="2">Twin-arginine translocation signal domain-containing protein</fullName>
    </submittedName>
</protein>
<feature type="signal peptide" evidence="1">
    <location>
        <begin position="1"/>
        <end position="33"/>
    </location>
</feature>
<accession>A0ABU2NRZ7</accession>
<name>A0ABU2NRZ7_9ACTN</name>
<dbReference type="Proteomes" id="UP001183414">
    <property type="component" value="Unassembled WGS sequence"/>
</dbReference>
<gene>
    <name evidence="2" type="ORF">RM572_11390</name>
</gene>
<feature type="chain" id="PRO_5046628949" evidence="1">
    <location>
        <begin position="34"/>
        <end position="80"/>
    </location>
</feature>
<keyword evidence="3" id="KW-1185">Reference proteome</keyword>
<dbReference type="InterPro" id="IPR006311">
    <property type="entry name" value="TAT_signal"/>
</dbReference>
<dbReference type="RefSeq" id="WP_311673163.1">
    <property type="nucleotide sequence ID" value="NZ_JAVREQ010000008.1"/>
</dbReference>
<reference evidence="3" key="1">
    <citation type="submission" date="2023-07" db="EMBL/GenBank/DDBJ databases">
        <title>30 novel species of actinomycetes from the DSMZ collection.</title>
        <authorList>
            <person name="Nouioui I."/>
        </authorList>
    </citation>
    <scope>NUCLEOTIDE SEQUENCE [LARGE SCALE GENOMIC DNA]</scope>
    <source>
        <strain evidence="3">DSM 42041</strain>
    </source>
</reference>
<organism evidence="2 3">
    <name type="scientific">Streptomyces hazeniae</name>
    <dbReference type="NCBI Taxonomy" id="3075538"/>
    <lineage>
        <taxon>Bacteria</taxon>
        <taxon>Bacillati</taxon>
        <taxon>Actinomycetota</taxon>
        <taxon>Actinomycetes</taxon>
        <taxon>Kitasatosporales</taxon>
        <taxon>Streptomycetaceae</taxon>
        <taxon>Streptomyces</taxon>
    </lineage>
</organism>
<dbReference type="InterPro" id="IPR019546">
    <property type="entry name" value="TAT_signal_bac_arc"/>
</dbReference>
<comment type="caution">
    <text evidence="2">The sequence shown here is derived from an EMBL/GenBank/DDBJ whole genome shotgun (WGS) entry which is preliminary data.</text>
</comment>
<dbReference type="PROSITE" id="PS51318">
    <property type="entry name" value="TAT"/>
    <property type="match status" value="1"/>
</dbReference>
<proteinExistence type="predicted"/>
<dbReference type="EMBL" id="JAVREQ010000008">
    <property type="protein sequence ID" value="MDT0379371.1"/>
    <property type="molecule type" value="Genomic_DNA"/>
</dbReference>
<evidence type="ECO:0000256" key="1">
    <source>
        <dbReference type="SAM" id="SignalP"/>
    </source>
</evidence>
<evidence type="ECO:0000313" key="2">
    <source>
        <dbReference type="EMBL" id="MDT0379371.1"/>
    </source>
</evidence>
<dbReference type="NCBIfam" id="TIGR01409">
    <property type="entry name" value="TAT_signal_seq"/>
    <property type="match status" value="1"/>
</dbReference>